<sequence length="83" mass="8819">MPLSDEEKSTSWVHPGTESPIQSGHCCSPGLPAGWETDSTREGAVYFIKRQHQVYGGSGGAMAVEADTILVFLCAHSVPKISS</sequence>
<dbReference type="InParanoid" id="L9JBP8"/>
<gene>
    <name evidence="2" type="ORF">TREES_T100003381</name>
</gene>
<proteinExistence type="predicted"/>
<dbReference type="Proteomes" id="UP000011518">
    <property type="component" value="Unassembled WGS sequence"/>
</dbReference>
<evidence type="ECO:0000313" key="3">
    <source>
        <dbReference type="Proteomes" id="UP000011518"/>
    </source>
</evidence>
<dbReference type="STRING" id="246437.L9JBP8"/>
<keyword evidence="3" id="KW-1185">Reference proteome</keyword>
<protein>
    <submittedName>
        <fullName evidence="2">Pleckstrin homology domain-containing family A member 7</fullName>
    </submittedName>
</protein>
<reference evidence="3" key="1">
    <citation type="submission" date="2012-07" db="EMBL/GenBank/DDBJ databases">
        <title>Genome of the Chinese tree shrew, a rising model animal genetically related to primates.</title>
        <authorList>
            <person name="Zhang G."/>
            <person name="Fan Y."/>
            <person name="Yao Y."/>
            <person name="Huang Z."/>
        </authorList>
    </citation>
    <scope>NUCLEOTIDE SEQUENCE [LARGE SCALE GENOMIC DNA]</scope>
</reference>
<feature type="region of interest" description="Disordered" evidence="1">
    <location>
        <begin position="1"/>
        <end position="33"/>
    </location>
</feature>
<evidence type="ECO:0000313" key="2">
    <source>
        <dbReference type="EMBL" id="ELW47719.1"/>
    </source>
</evidence>
<name>L9JBP8_TUPCH</name>
<accession>L9JBP8</accession>
<dbReference type="EMBL" id="KB321094">
    <property type="protein sequence ID" value="ELW47719.1"/>
    <property type="molecule type" value="Genomic_DNA"/>
</dbReference>
<evidence type="ECO:0000256" key="1">
    <source>
        <dbReference type="SAM" id="MobiDB-lite"/>
    </source>
</evidence>
<dbReference type="AlphaFoldDB" id="L9JBP8"/>
<reference evidence="3" key="2">
    <citation type="journal article" date="2013" name="Nat. Commun.">
        <title>Genome of the Chinese tree shrew.</title>
        <authorList>
            <person name="Fan Y."/>
            <person name="Huang Z.Y."/>
            <person name="Cao C.C."/>
            <person name="Chen C.S."/>
            <person name="Chen Y.X."/>
            <person name="Fan D.D."/>
            <person name="He J."/>
            <person name="Hou H.L."/>
            <person name="Hu L."/>
            <person name="Hu X.T."/>
            <person name="Jiang X.T."/>
            <person name="Lai R."/>
            <person name="Lang Y.S."/>
            <person name="Liang B."/>
            <person name="Liao S.G."/>
            <person name="Mu D."/>
            <person name="Ma Y.Y."/>
            <person name="Niu Y.Y."/>
            <person name="Sun X.Q."/>
            <person name="Xia J.Q."/>
            <person name="Xiao J."/>
            <person name="Xiong Z.Q."/>
            <person name="Xu L."/>
            <person name="Yang L."/>
            <person name="Zhang Y."/>
            <person name="Zhao W."/>
            <person name="Zhao X.D."/>
            <person name="Zheng Y.T."/>
            <person name="Zhou J.M."/>
            <person name="Zhu Y.B."/>
            <person name="Zhang G.J."/>
            <person name="Wang J."/>
            <person name="Yao Y.G."/>
        </authorList>
    </citation>
    <scope>NUCLEOTIDE SEQUENCE [LARGE SCALE GENOMIC DNA]</scope>
</reference>
<organism evidence="2 3">
    <name type="scientific">Tupaia chinensis</name>
    <name type="common">Chinese tree shrew</name>
    <name type="synonym">Tupaia belangeri chinensis</name>
    <dbReference type="NCBI Taxonomy" id="246437"/>
    <lineage>
        <taxon>Eukaryota</taxon>
        <taxon>Metazoa</taxon>
        <taxon>Chordata</taxon>
        <taxon>Craniata</taxon>
        <taxon>Vertebrata</taxon>
        <taxon>Euteleostomi</taxon>
        <taxon>Mammalia</taxon>
        <taxon>Eutheria</taxon>
        <taxon>Euarchontoglires</taxon>
        <taxon>Scandentia</taxon>
        <taxon>Tupaiidae</taxon>
        <taxon>Tupaia</taxon>
    </lineage>
</organism>